<name>A0A3S5CKK5_9PLAT</name>
<proteinExistence type="predicted"/>
<keyword evidence="3" id="KW-1185">Reference proteome</keyword>
<comment type="caution">
    <text evidence="2">The sequence shown here is derived from an EMBL/GenBank/DDBJ whole genome shotgun (WGS) entry which is preliminary data.</text>
</comment>
<accession>A0A3S5CKK5</accession>
<protein>
    <submittedName>
        <fullName evidence="2">Uncharacterized protein</fullName>
    </submittedName>
</protein>
<gene>
    <name evidence="2" type="ORF">PXEA_LOCUS9512</name>
</gene>
<evidence type="ECO:0000256" key="1">
    <source>
        <dbReference type="SAM" id="Coils"/>
    </source>
</evidence>
<reference evidence="2" key="1">
    <citation type="submission" date="2018-11" db="EMBL/GenBank/DDBJ databases">
        <authorList>
            <consortium name="Pathogen Informatics"/>
        </authorList>
    </citation>
    <scope>NUCLEOTIDE SEQUENCE</scope>
</reference>
<dbReference type="AlphaFoldDB" id="A0A3S5CKK5"/>
<dbReference type="Proteomes" id="UP000784294">
    <property type="component" value="Unassembled WGS sequence"/>
</dbReference>
<organism evidence="2 3">
    <name type="scientific">Protopolystoma xenopodis</name>
    <dbReference type="NCBI Taxonomy" id="117903"/>
    <lineage>
        <taxon>Eukaryota</taxon>
        <taxon>Metazoa</taxon>
        <taxon>Spiralia</taxon>
        <taxon>Lophotrochozoa</taxon>
        <taxon>Platyhelminthes</taxon>
        <taxon>Monogenea</taxon>
        <taxon>Polyopisthocotylea</taxon>
        <taxon>Polystomatidea</taxon>
        <taxon>Polystomatidae</taxon>
        <taxon>Protopolystoma</taxon>
    </lineage>
</organism>
<evidence type="ECO:0000313" key="2">
    <source>
        <dbReference type="EMBL" id="VEL16072.1"/>
    </source>
</evidence>
<sequence>MGQEREKLLRQLEMAMKEVNQRDGDIALLQRRLEAFEDEAKRARKALEKAKQDNSMLRQVKFPPI</sequence>
<keyword evidence="1" id="KW-0175">Coiled coil</keyword>
<feature type="coiled-coil region" evidence="1">
    <location>
        <begin position="26"/>
        <end position="60"/>
    </location>
</feature>
<evidence type="ECO:0000313" key="3">
    <source>
        <dbReference type="Proteomes" id="UP000784294"/>
    </source>
</evidence>
<dbReference type="EMBL" id="CAAALY010027033">
    <property type="protein sequence ID" value="VEL16072.1"/>
    <property type="molecule type" value="Genomic_DNA"/>
</dbReference>